<proteinExistence type="predicted"/>
<reference evidence="2" key="1">
    <citation type="submission" date="2020-04" db="EMBL/GenBank/DDBJ databases">
        <title>Analysis of mating type loci in Filobasidium floriforme.</title>
        <authorList>
            <person name="Nowrousian M."/>
        </authorList>
    </citation>
    <scope>NUCLEOTIDE SEQUENCE</scope>
    <source>
        <strain evidence="2">CBS 6242</strain>
    </source>
</reference>
<organism evidence="2 3">
    <name type="scientific">Filobasidium floriforme</name>
    <dbReference type="NCBI Taxonomy" id="5210"/>
    <lineage>
        <taxon>Eukaryota</taxon>
        <taxon>Fungi</taxon>
        <taxon>Dikarya</taxon>
        <taxon>Basidiomycota</taxon>
        <taxon>Agaricomycotina</taxon>
        <taxon>Tremellomycetes</taxon>
        <taxon>Filobasidiales</taxon>
        <taxon>Filobasidiaceae</taxon>
        <taxon>Filobasidium</taxon>
    </lineage>
</organism>
<feature type="region of interest" description="Disordered" evidence="1">
    <location>
        <begin position="224"/>
        <end position="271"/>
    </location>
</feature>
<dbReference type="EMBL" id="JABELV010000005">
    <property type="protein sequence ID" value="KAG7575330.1"/>
    <property type="molecule type" value="Genomic_DNA"/>
</dbReference>
<dbReference type="Proteomes" id="UP000812966">
    <property type="component" value="Unassembled WGS sequence"/>
</dbReference>
<feature type="region of interest" description="Disordered" evidence="1">
    <location>
        <begin position="465"/>
        <end position="529"/>
    </location>
</feature>
<evidence type="ECO:0008006" key="4">
    <source>
        <dbReference type="Google" id="ProtNLM"/>
    </source>
</evidence>
<sequence>MSSLAPIHRLPPELVDSLLLYVPADQLQYTSLNLKQVFPELAISERHLFTHLRVGRPEQLRPMWERLRREKYGEDEQQEHAQEDDDDDERGLLRFVESFTLACFSGDADLMNNVLRLIPAIRRLSLNLGTNFAPEHLAEAFQVERKRIEVVEVRFRPYVDRATYYQFLKGSYFDTAIETITRTWPETPTFRHLSIVQDVPPRFSVPHLVKRMARVKLAKEKQEQKRLLQEAQGGTASGEVDVDGEEKKRDGLPSSDEANSDSGSEPSDDDEAWDALADAHPVEPKTGYTGQGPFPYLSGRLADAKPSTFAQPVVFHDITCLARLARSPGSWHVRDLRLRCPGRDVVKTLSEGGDTPHDAQGRRWFPRLRYLDVSTSNVRLDGWLPVLLRRYSKLEHIVLDRTNLFGFRGKDSGQILCADLARMCAGMVGIQRAKERERELTRLEEVQRRREAVLERERQRRISAERPIREEHEGEEDGEDEDEDQDELEFDENGDPIERPPRRRRPVPEPEPEPEPVQYRAMERARPRRNRRTIAVATFSVRENSRRNRTNDRAGVEDDADLIIPPPQSVCMVLPSLSKLKSVNLGGESLPLDQTKLDAWEKGFRAGWKDGIDKAYEWATRVGERYDRALKAAEAWKSAEQLEFGQGSKTAKGKRGPSPLLLPNGKPRTRPPLDVRLYRYPWPQETIREEDEVADPDDPYAGLIRVETDENWKDVYLRYLGEAGERCAADATIVNQDGRVDPVPKPEISSSTLAGPVLCCIPDCEGPMRRGDGGERVDGRAGMKLVNGRVVIRGGFKHKPGCGHAYAANVWSNQV</sequence>
<comment type="caution">
    <text evidence="2">The sequence shown here is derived from an EMBL/GenBank/DDBJ whole genome shotgun (WGS) entry which is preliminary data.</text>
</comment>
<feature type="compositionally biased region" description="Acidic residues" evidence="1">
    <location>
        <begin position="473"/>
        <end position="495"/>
    </location>
</feature>
<protein>
    <recommendedName>
        <fullName evidence="4">F-box domain-containing protein</fullName>
    </recommendedName>
</protein>
<keyword evidence="3" id="KW-1185">Reference proteome</keyword>
<name>A0A8K0NTL3_9TREE</name>
<dbReference type="AlphaFoldDB" id="A0A8K0NTL3"/>
<gene>
    <name evidence="2" type="ORF">FFLO_00494</name>
</gene>
<evidence type="ECO:0000256" key="1">
    <source>
        <dbReference type="SAM" id="MobiDB-lite"/>
    </source>
</evidence>
<feature type="region of interest" description="Disordered" evidence="1">
    <location>
        <begin position="642"/>
        <end position="669"/>
    </location>
</feature>
<accession>A0A8K0NTL3</accession>
<dbReference type="OrthoDB" id="3353982at2759"/>
<evidence type="ECO:0000313" key="3">
    <source>
        <dbReference type="Proteomes" id="UP000812966"/>
    </source>
</evidence>
<evidence type="ECO:0000313" key="2">
    <source>
        <dbReference type="EMBL" id="KAG7575330.1"/>
    </source>
</evidence>